<accession>A0ABS1CP12</accession>
<comment type="caution">
    <text evidence="1">The sequence shown here is derived from an EMBL/GenBank/DDBJ whole genome shotgun (WGS) entry which is preliminary data.</text>
</comment>
<dbReference type="EMBL" id="NRRV01000097">
    <property type="protein sequence ID" value="MBK1633582.1"/>
    <property type="molecule type" value="Genomic_DNA"/>
</dbReference>
<proteinExistence type="predicted"/>
<protein>
    <submittedName>
        <fullName evidence="1">Uncharacterized protein</fullName>
    </submittedName>
</protein>
<dbReference type="RefSeq" id="WP_200242420.1">
    <property type="nucleotide sequence ID" value="NZ_NRRV01000097.1"/>
</dbReference>
<organism evidence="1 2">
    <name type="scientific">Thiohalocapsa halophila</name>
    <dbReference type="NCBI Taxonomy" id="69359"/>
    <lineage>
        <taxon>Bacteria</taxon>
        <taxon>Pseudomonadati</taxon>
        <taxon>Pseudomonadota</taxon>
        <taxon>Gammaproteobacteria</taxon>
        <taxon>Chromatiales</taxon>
        <taxon>Chromatiaceae</taxon>
        <taxon>Thiohalocapsa</taxon>
    </lineage>
</organism>
<gene>
    <name evidence="1" type="ORF">CKO31_23125</name>
</gene>
<keyword evidence="2" id="KW-1185">Reference proteome</keyword>
<sequence length="97" mass="10921">MAALLRNRAEHAKQLRGLEIMSRLLRQGSNTDRARLSQCRLYTALAEAFAERMQREEPGARAAALAQLNLAYEQAIYIAERTLQGHERIVGLPMSGR</sequence>
<evidence type="ECO:0000313" key="1">
    <source>
        <dbReference type="EMBL" id="MBK1633582.1"/>
    </source>
</evidence>
<evidence type="ECO:0000313" key="2">
    <source>
        <dbReference type="Proteomes" id="UP000748752"/>
    </source>
</evidence>
<dbReference type="Proteomes" id="UP000748752">
    <property type="component" value="Unassembled WGS sequence"/>
</dbReference>
<reference evidence="1 2" key="1">
    <citation type="journal article" date="2020" name="Microorganisms">
        <title>Osmotic Adaptation and Compatible Solute Biosynthesis of Phototrophic Bacteria as Revealed from Genome Analyses.</title>
        <authorList>
            <person name="Imhoff J.F."/>
            <person name="Rahn T."/>
            <person name="Kunzel S."/>
            <person name="Keller A."/>
            <person name="Neulinger S.C."/>
        </authorList>
    </citation>
    <scope>NUCLEOTIDE SEQUENCE [LARGE SCALE GENOMIC DNA]</scope>
    <source>
        <strain evidence="1 2">DSM 6210</strain>
    </source>
</reference>
<name>A0ABS1CP12_9GAMM</name>